<organism evidence="8 9">
    <name type="scientific">Companilactobacillus allii</name>
    <dbReference type="NCBI Taxonomy" id="1847728"/>
    <lineage>
        <taxon>Bacteria</taxon>
        <taxon>Bacillati</taxon>
        <taxon>Bacillota</taxon>
        <taxon>Bacilli</taxon>
        <taxon>Lactobacillales</taxon>
        <taxon>Lactobacillaceae</taxon>
        <taxon>Companilactobacillus</taxon>
    </lineage>
</organism>
<feature type="transmembrane region" description="Helical" evidence="6">
    <location>
        <begin position="12"/>
        <end position="30"/>
    </location>
</feature>
<feature type="transmembrane region" description="Helical" evidence="6">
    <location>
        <begin position="133"/>
        <end position="150"/>
    </location>
</feature>
<keyword evidence="4 6" id="KW-1133">Transmembrane helix</keyword>
<dbReference type="PANTHER" id="PTHR42718:SF9">
    <property type="entry name" value="MAJOR FACILITATOR SUPERFAMILY MULTIDRUG TRANSPORTER MFSC"/>
    <property type="match status" value="1"/>
</dbReference>
<accession>A0A1P8Q3V6</accession>
<evidence type="ECO:0000313" key="9">
    <source>
        <dbReference type="Proteomes" id="UP000187499"/>
    </source>
</evidence>
<dbReference type="GO" id="GO:0005886">
    <property type="term" value="C:plasma membrane"/>
    <property type="evidence" value="ECO:0007669"/>
    <property type="project" value="UniProtKB-SubCell"/>
</dbReference>
<dbReference type="KEGG" id="lalw:BTM29_08185"/>
<dbReference type="Pfam" id="PF07690">
    <property type="entry name" value="MFS_1"/>
    <property type="match status" value="1"/>
</dbReference>
<dbReference type="InterPro" id="IPR020846">
    <property type="entry name" value="MFS_dom"/>
</dbReference>
<feature type="transmembrane region" description="Helical" evidence="6">
    <location>
        <begin position="78"/>
        <end position="101"/>
    </location>
</feature>
<dbReference type="InterPro" id="IPR011701">
    <property type="entry name" value="MFS"/>
</dbReference>
<dbReference type="SUPFAM" id="SSF103473">
    <property type="entry name" value="MFS general substrate transporter"/>
    <property type="match status" value="1"/>
</dbReference>
<keyword evidence="9" id="KW-1185">Reference proteome</keyword>
<name>A0A1P8Q3V6_9LACO</name>
<gene>
    <name evidence="8" type="ORF">BTM29_08185</name>
</gene>
<keyword evidence="2" id="KW-0813">Transport</keyword>
<dbReference type="Gene3D" id="1.20.1720.10">
    <property type="entry name" value="Multidrug resistance protein D"/>
    <property type="match status" value="1"/>
</dbReference>
<evidence type="ECO:0000256" key="5">
    <source>
        <dbReference type="ARBA" id="ARBA00023136"/>
    </source>
</evidence>
<evidence type="ECO:0000256" key="1">
    <source>
        <dbReference type="ARBA" id="ARBA00004651"/>
    </source>
</evidence>
<dbReference type="STRING" id="1847728.BTM29_08185"/>
<feature type="transmembrane region" description="Helical" evidence="6">
    <location>
        <begin position="107"/>
        <end position="126"/>
    </location>
</feature>
<proteinExistence type="predicted"/>
<feature type="transmembrane region" description="Helical" evidence="6">
    <location>
        <begin position="331"/>
        <end position="350"/>
    </location>
</feature>
<dbReference type="Proteomes" id="UP000187499">
    <property type="component" value="Chromosome"/>
</dbReference>
<dbReference type="EMBL" id="CP019323">
    <property type="protein sequence ID" value="APX72527.1"/>
    <property type="molecule type" value="Genomic_DNA"/>
</dbReference>
<keyword evidence="5 6" id="KW-0472">Membrane</keyword>
<dbReference type="PRINTS" id="PR01036">
    <property type="entry name" value="TCRTETB"/>
</dbReference>
<dbReference type="RefSeq" id="WP_076615942.1">
    <property type="nucleotide sequence ID" value="NZ_CP019323.1"/>
</dbReference>
<evidence type="ECO:0000259" key="7">
    <source>
        <dbReference type="PROSITE" id="PS50850"/>
    </source>
</evidence>
<reference evidence="9" key="1">
    <citation type="submission" date="2016-12" db="EMBL/GenBank/DDBJ databases">
        <authorList>
            <person name="Jung M.Y."/>
            <person name="Lee S.H."/>
        </authorList>
    </citation>
    <scope>NUCLEOTIDE SEQUENCE [LARGE SCALE GENOMIC DNA]</scope>
    <source>
        <strain evidence="9">WiKim39</strain>
    </source>
</reference>
<dbReference type="GO" id="GO:0022857">
    <property type="term" value="F:transmembrane transporter activity"/>
    <property type="evidence" value="ECO:0007669"/>
    <property type="project" value="InterPro"/>
</dbReference>
<evidence type="ECO:0000256" key="2">
    <source>
        <dbReference type="ARBA" id="ARBA00022448"/>
    </source>
</evidence>
<feature type="transmembrane region" description="Helical" evidence="6">
    <location>
        <begin position="229"/>
        <end position="249"/>
    </location>
</feature>
<feature type="domain" description="Major facilitator superfamily (MFS) profile" evidence="7">
    <location>
        <begin position="12"/>
        <end position="465"/>
    </location>
</feature>
<feature type="transmembrane region" description="Helical" evidence="6">
    <location>
        <begin position="196"/>
        <end position="217"/>
    </location>
</feature>
<dbReference type="PANTHER" id="PTHR42718">
    <property type="entry name" value="MAJOR FACILITATOR SUPERFAMILY MULTIDRUG TRANSPORTER MFSC"/>
    <property type="match status" value="1"/>
</dbReference>
<feature type="transmembrane region" description="Helical" evidence="6">
    <location>
        <begin position="303"/>
        <end position="324"/>
    </location>
</feature>
<keyword evidence="3 6" id="KW-0812">Transmembrane</keyword>
<protein>
    <submittedName>
        <fullName evidence="8">MFS transporter</fullName>
    </submittedName>
</protein>
<evidence type="ECO:0000256" key="3">
    <source>
        <dbReference type="ARBA" id="ARBA00022692"/>
    </source>
</evidence>
<evidence type="ECO:0000313" key="8">
    <source>
        <dbReference type="EMBL" id="APX72527.1"/>
    </source>
</evidence>
<feature type="transmembrane region" description="Helical" evidence="6">
    <location>
        <begin position="270"/>
        <end position="291"/>
    </location>
</feature>
<feature type="transmembrane region" description="Helical" evidence="6">
    <location>
        <begin position="50"/>
        <end position="71"/>
    </location>
</feature>
<dbReference type="PROSITE" id="PS50850">
    <property type="entry name" value="MFS"/>
    <property type="match status" value="1"/>
</dbReference>
<feature type="transmembrane region" description="Helical" evidence="6">
    <location>
        <begin position="162"/>
        <end position="184"/>
    </location>
</feature>
<comment type="subcellular location">
    <subcellularLocation>
        <location evidence="1">Cell membrane</location>
        <topology evidence="1">Multi-pass membrane protein</topology>
    </subcellularLocation>
</comment>
<feature type="transmembrane region" description="Helical" evidence="6">
    <location>
        <begin position="400"/>
        <end position="420"/>
    </location>
</feature>
<dbReference type="Gene3D" id="1.20.1250.20">
    <property type="entry name" value="MFS general substrate transporter like domains"/>
    <property type="match status" value="1"/>
</dbReference>
<evidence type="ECO:0000256" key="4">
    <source>
        <dbReference type="ARBA" id="ARBA00022989"/>
    </source>
</evidence>
<evidence type="ECO:0000256" key="6">
    <source>
        <dbReference type="SAM" id="Phobius"/>
    </source>
</evidence>
<dbReference type="AlphaFoldDB" id="A0A1P8Q3V6"/>
<feature type="transmembrane region" description="Helical" evidence="6">
    <location>
        <begin position="356"/>
        <end position="379"/>
    </location>
</feature>
<feature type="transmembrane region" description="Helical" evidence="6">
    <location>
        <begin position="440"/>
        <end position="459"/>
    </location>
</feature>
<dbReference type="OrthoDB" id="9816041at2"/>
<sequence length="467" mass="50215">MEEVVPTRVKLSIAAVGLLSFISILVETSMNVTFPTLTKDLNVTLGTVQWLTTGYLLLTTIIMSTTAYILKRFDPLKIFCVAISFCFVGSIVCMTAPSFPILLTGRLLQAVSAGLSIPLMFSVIFDEVPSSKIGIYTGFASIIVSLAPALGPTYGGIVSGVWSWRAIFIGIAPLIILVAILGVLTIRGTAKGVKGIAFDYLSVLGLSIIFSMILFTFDQAGSHGWISSQFGIWIVITLLIIIAFVIYNSHTNKQLIDFSILKNEVLRFRLFGYFGLQFINIGLSFLLPIFAQTVLNMDSSHAGIILLPGSLLGAVVGPIAGSIYDKKGPTIPMMISGVLVTLGSGLFFFLGNDLTFISIIILYSILRIGFNFGFGTSLSDGSMQVKGRKKSDQNSLFSMMQQYAGSLGTNILSVVISAVAVTSKTTSTVINTLSGAKIDFALLTILSLCILIISIIVAIKFPQKKEK</sequence>
<dbReference type="InterPro" id="IPR036259">
    <property type="entry name" value="MFS_trans_sf"/>
</dbReference>